<name>F4L6G7_HALH1</name>
<evidence type="ECO:0000259" key="5">
    <source>
        <dbReference type="Pfam" id="PF04542"/>
    </source>
</evidence>
<dbReference type="AlphaFoldDB" id="F4L6G7"/>
<reference key="2">
    <citation type="submission" date="2011-04" db="EMBL/GenBank/DDBJ databases">
        <title>Complete sequence of chromosome of Haliscomenobacter hydrossis DSM 1100.</title>
        <authorList>
            <consortium name="US DOE Joint Genome Institute (JGI-PGF)"/>
            <person name="Lucas S."/>
            <person name="Han J."/>
            <person name="Lapidus A."/>
            <person name="Bruce D."/>
            <person name="Goodwin L."/>
            <person name="Pitluck S."/>
            <person name="Peters L."/>
            <person name="Kyrpides N."/>
            <person name="Mavromatis K."/>
            <person name="Ivanova N."/>
            <person name="Ovchinnikova G."/>
            <person name="Pagani I."/>
            <person name="Daligault H."/>
            <person name="Detter J.C."/>
            <person name="Han C."/>
            <person name="Land M."/>
            <person name="Hauser L."/>
            <person name="Markowitz V."/>
            <person name="Cheng J.-F."/>
            <person name="Hugenholtz P."/>
            <person name="Woyke T."/>
            <person name="Wu D."/>
            <person name="Verbarg S."/>
            <person name="Frueling A."/>
            <person name="Brambilla E."/>
            <person name="Klenk H.-P."/>
            <person name="Eisen J.A."/>
        </authorList>
    </citation>
    <scope>NUCLEOTIDE SEQUENCE</scope>
    <source>
        <strain>DSM 1100</strain>
    </source>
</reference>
<evidence type="ECO:0000256" key="1">
    <source>
        <dbReference type="ARBA" id="ARBA00010641"/>
    </source>
</evidence>
<dbReference type="eggNOG" id="COG1595">
    <property type="taxonomic scope" value="Bacteria"/>
</dbReference>
<evidence type="ECO:0000313" key="8">
    <source>
        <dbReference type="Proteomes" id="UP000008461"/>
    </source>
</evidence>
<dbReference type="InterPro" id="IPR013249">
    <property type="entry name" value="RNA_pol_sigma70_r4_t2"/>
</dbReference>
<organism evidence="7 8">
    <name type="scientific">Haliscomenobacter hydrossis (strain ATCC 27775 / DSM 1100 / LMG 10767 / O)</name>
    <dbReference type="NCBI Taxonomy" id="760192"/>
    <lineage>
        <taxon>Bacteria</taxon>
        <taxon>Pseudomonadati</taxon>
        <taxon>Bacteroidota</taxon>
        <taxon>Saprospiria</taxon>
        <taxon>Saprospirales</taxon>
        <taxon>Haliscomenobacteraceae</taxon>
        <taxon>Haliscomenobacter</taxon>
    </lineage>
</organism>
<keyword evidence="3" id="KW-0731">Sigma factor</keyword>
<dbReference type="RefSeq" id="WP_013763407.1">
    <property type="nucleotide sequence ID" value="NC_015510.1"/>
</dbReference>
<proteinExistence type="inferred from homology"/>
<dbReference type="InterPro" id="IPR013324">
    <property type="entry name" value="RNA_pol_sigma_r3/r4-like"/>
</dbReference>
<dbReference type="EMBL" id="CP002691">
    <property type="protein sequence ID" value="AEE48849.1"/>
    <property type="molecule type" value="Genomic_DNA"/>
</dbReference>
<feature type="domain" description="RNA polymerase sigma-70 region 2" evidence="5">
    <location>
        <begin position="25"/>
        <end position="91"/>
    </location>
</feature>
<dbReference type="InterPro" id="IPR014284">
    <property type="entry name" value="RNA_pol_sigma-70_dom"/>
</dbReference>
<evidence type="ECO:0000256" key="3">
    <source>
        <dbReference type="ARBA" id="ARBA00023082"/>
    </source>
</evidence>
<dbReference type="InterPro" id="IPR039425">
    <property type="entry name" value="RNA_pol_sigma-70-like"/>
</dbReference>
<keyword evidence="2" id="KW-0805">Transcription regulation</keyword>
<dbReference type="NCBIfam" id="TIGR02985">
    <property type="entry name" value="Sig70_bacteroi1"/>
    <property type="match status" value="1"/>
</dbReference>
<dbReference type="Gene3D" id="1.10.1740.10">
    <property type="match status" value="1"/>
</dbReference>
<reference evidence="7 8" key="1">
    <citation type="journal article" date="2011" name="Stand. Genomic Sci.">
        <title>Complete genome sequence of Haliscomenobacter hydrossis type strain (O).</title>
        <authorList>
            <consortium name="US DOE Joint Genome Institute (JGI-PGF)"/>
            <person name="Daligault H."/>
            <person name="Lapidus A."/>
            <person name="Zeytun A."/>
            <person name="Nolan M."/>
            <person name="Lucas S."/>
            <person name="Del Rio T.G."/>
            <person name="Tice H."/>
            <person name="Cheng J.F."/>
            <person name="Tapia R."/>
            <person name="Han C."/>
            <person name="Goodwin L."/>
            <person name="Pitluck S."/>
            <person name="Liolios K."/>
            <person name="Pagani I."/>
            <person name="Ivanova N."/>
            <person name="Huntemann M."/>
            <person name="Mavromatis K."/>
            <person name="Mikhailova N."/>
            <person name="Pati A."/>
            <person name="Chen A."/>
            <person name="Palaniappan K."/>
            <person name="Land M."/>
            <person name="Hauser L."/>
            <person name="Brambilla E.M."/>
            <person name="Rohde M."/>
            <person name="Verbarg S."/>
            <person name="Goker M."/>
            <person name="Bristow J."/>
            <person name="Eisen J.A."/>
            <person name="Markowitz V."/>
            <person name="Hugenholtz P."/>
            <person name="Kyrpides N.C."/>
            <person name="Klenk H.P."/>
            <person name="Woyke T."/>
        </authorList>
    </citation>
    <scope>NUCLEOTIDE SEQUENCE [LARGE SCALE GENOMIC DNA]</scope>
    <source>
        <strain evidence="8">ATCC 27775 / DSM 1100 / LMG 10767 / O</strain>
    </source>
</reference>
<protein>
    <submittedName>
        <fullName evidence="7">RNA polymerase, sigma-24 subunit, ECF subfamily</fullName>
    </submittedName>
</protein>
<dbReference type="PANTHER" id="PTHR43133">
    <property type="entry name" value="RNA POLYMERASE ECF-TYPE SIGMA FACTO"/>
    <property type="match status" value="1"/>
</dbReference>
<evidence type="ECO:0000256" key="4">
    <source>
        <dbReference type="ARBA" id="ARBA00023163"/>
    </source>
</evidence>
<comment type="similarity">
    <text evidence="1">Belongs to the sigma-70 factor family. ECF subfamily.</text>
</comment>
<evidence type="ECO:0000256" key="2">
    <source>
        <dbReference type="ARBA" id="ARBA00023015"/>
    </source>
</evidence>
<dbReference type="Proteomes" id="UP000008461">
    <property type="component" value="Chromosome"/>
</dbReference>
<dbReference type="SUPFAM" id="SSF88659">
    <property type="entry name" value="Sigma3 and sigma4 domains of RNA polymerase sigma factors"/>
    <property type="match status" value="1"/>
</dbReference>
<dbReference type="CDD" id="cd06171">
    <property type="entry name" value="Sigma70_r4"/>
    <property type="match status" value="1"/>
</dbReference>
<keyword evidence="4" id="KW-0804">Transcription</keyword>
<dbReference type="GO" id="GO:0003677">
    <property type="term" value="F:DNA binding"/>
    <property type="evidence" value="ECO:0007669"/>
    <property type="project" value="InterPro"/>
</dbReference>
<dbReference type="InterPro" id="IPR036388">
    <property type="entry name" value="WH-like_DNA-bd_sf"/>
</dbReference>
<dbReference type="InterPro" id="IPR013325">
    <property type="entry name" value="RNA_pol_sigma_r2"/>
</dbReference>
<gene>
    <name evidence="7" type="ordered locus">Halhy_0948</name>
</gene>
<dbReference type="Pfam" id="PF08281">
    <property type="entry name" value="Sigma70_r4_2"/>
    <property type="match status" value="1"/>
</dbReference>
<dbReference type="Pfam" id="PF04542">
    <property type="entry name" value="Sigma70_r2"/>
    <property type="match status" value="1"/>
</dbReference>
<evidence type="ECO:0000313" key="7">
    <source>
        <dbReference type="EMBL" id="AEE48849.1"/>
    </source>
</evidence>
<sequence length="193" mass="23040">MQTKLNDQEFFDLLSTNAEKAFEWLFRRYFTELCQVVYRVTPDEHLAQDLVQEVLYELWRKRDQLTITTSLRAYLKRAVLNRTLNHLRDNRKWSGEEGMPEIADQEFDPTENMRAEELQQRVDAAIDELPERCRMVFVLSRYEELSYRDIATELGIAEKTVENQVSKALKYLRERLQPFLKDGLFLLILWLGT</sequence>
<dbReference type="SUPFAM" id="SSF88946">
    <property type="entry name" value="Sigma2 domain of RNA polymerase sigma factors"/>
    <property type="match status" value="1"/>
</dbReference>
<dbReference type="STRING" id="760192.Halhy_0948"/>
<dbReference type="GO" id="GO:0006352">
    <property type="term" value="P:DNA-templated transcription initiation"/>
    <property type="evidence" value="ECO:0007669"/>
    <property type="project" value="InterPro"/>
</dbReference>
<dbReference type="NCBIfam" id="TIGR02937">
    <property type="entry name" value="sigma70-ECF"/>
    <property type="match status" value="1"/>
</dbReference>
<dbReference type="Gene3D" id="1.10.10.10">
    <property type="entry name" value="Winged helix-like DNA-binding domain superfamily/Winged helix DNA-binding domain"/>
    <property type="match status" value="1"/>
</dbReference>
<dbReference type="HOGENOM" id="CLU_047691_4_2_10"/>
<feature type="domain" description="RNA polymerase sigma factor 70 region 4 type 2" evidence="6">
    <location>
        <begin position="120"/>
        <end position="172"/>
    </location>
</feature>
<dbReference type="InterPro" id="IPR007627">
    <property type="entry name" value="RNA_pol_sigma70_r2"/>
</dbReference>
<evidence type="ECO:0000259" key="6">
    <source>
        <dbReference type="Pfam" id="PF08281"/>
    </source>
</evidence>
<dbReference type="InterPro" id="IPR014327">
    <property type="entry name" value="RNA_pol_sigma70_bacteroid"/>
</dbReference>
<accession>F4L6G7</accession>
<dbReference type="KEGG" id="hhy:Halhy_0948"/>
<dbReference type="GO" id="GO:0016987">
    <property type="term" value="F:sigma factor activity"/>
    <property type="evidence" value="ECO:0007669"/>
    <property type="project" value="UniProtKB-KW"/>
</dbReference>
<dbReference type="PANTHER" id="PTHR43133:SF46">
    <property type="entry name" value="RNA POLYMERASE SIGMA-70 FACTOR ECF SUBFAMILY"/>
    <property type="match status" value="1"/>
</dbReference>
<keyword evidence="8" id="KW-1185">Reference proteome</keyword>